<reference evidence="1 2" key="1">
    <citation type="submission" date="2013-01" db="EMBL/GenBank/DDBJ databases">
        <authorList>
            <person name="Harkins D.M."/>
            <person name="Durkin A.S."/>
            <person name="Brinkac L.M."/>
            <person name="Haft D.H."/>
            <person name="Selengut J.D."/>
            <person name="Sanka R."/>
            <person name="DePew J."/>
            <person name="Purushe J."/>
            <person name="Hartskeerl R.A."/>
            <person name="Ahmed A."/>
            <person name="van der Linden H."/>
            <person name="Goris M.G.A."/>
            <person name="Vinetz J.M."/>
            <person name="Sutton G.G."/>
            <person name="Nierman W.C."/>
            <person name="Fouts D.E."/>
        </authorList>
    </citation>
    <scope>NUCLEOTIDE SEQUENCE [LARGE SCALE GENOMIC DNA]</scope>
    <source>
        <strain evidence="1 2">Brem 328</strain>
    </source>
</reference>
<name>A0ABC9SMG5_LEPBO</name>
<proteinExistence type="predicted"/>
<sequence>MARFLKGKEHMSRKETLHKVKSLQTLINIFSVDDKIIGLASGSYIKDFADSIQYHLAKKEGAGIFLTINKKDYPKHDLSILNCEEFIKLFR</sequence>
<protein>
    <submittedName>
        <fullName evidence="1">Toxin-antitoxin system, toxin component, PIN domain protein</fullName>
    </submittedName>
</protein>
<organism evidence="1 2">
    <name type="scientific">Leptospira borgpetersenii str. Brem 328</name>
    <dbReference type="NCBI Taxonomy" id="1049780"/>
    <lineage>
        <taxon>Bacteria</taxon>
        <taxon>Pseudomonadati</taxon>
        <taxon>Spirochaetota</taxon>
        <taxon>Spirochaetia</taxon>
        <taxon>Leptospirales</taxon>
        <taxon>Leptospiraceae</taxon>
        <taxon>Leptospira</taxon>
    </lineage>
</organism>
<dbReference type="EMBL" id="AHMS02000005">
    <property type="protein sequence ID" value="EMN19009.1"/>
    <property type="molecule type" value="Genomic_DNA"/>
</dbReference>
<dbReference type="SUPFAM" id="SSF88723">
    <property type="entry name" value="PIN domain-like"/>
    <property type="match status" value="1"/>
</dbReference>
<evidence type="ECO:0000313" key="2">
    <source>
        <dbReference type="Proteomes" id="UP000012166"/>
    </source>
</evidence>
<dbReference type="RefSeq" id="WP_002725132.1">
    <property type="nucleotide sequence ID" value="NZ_AHMS02000005.1"/>
</dbReference>
<gene>
    <name evidence="1" type="ORF">LEP1GSC056_1779</name>
</gene>
<dbReference type="Proteomes" id="UP000012166">
    <property type="component" value="Unassembled WGS sequence"/>
</dbReference>
<accession>A0ABC9SMG5</accession>
<dbReference type="AlphaFoldDB" id="A0ABC9SMG5"/>
<dbReference type="GeneID" id="62968855"/>
<evidence type="ECO:0000313" key="1">
    <source>
        <dbReference type="EMBL" id="EMN19009.1"/>
    </source>
</evidence>
<comment type="caution">
    <text evidence="1">The sequence shown here is derived from an EMBL/GenBank/DDBJ whole genome shotgun (WGS) entry which is preliminary data.</text>
</comment>
<dbReference type="InterPro" id="IPR029060">
    <property type="entry name" value="PIN-like_dom_sf"/>
</dbReference>